<evidence type="ECO:0000256" key="1">
    <source>
        <dbReference type="ARBA" id="ARBA00022801"/>
    </source>
</evidence>
<dbReference type="PANTHER" id="PTHR48081">
    <property type="entry name" value="AB HYDROLASE SUPERFAMILY PROTEIN C4A8.06C"/>
    <property type="match status" value="1"/>
</dbReference>
<reference evidence="4" key="1">
    <citation type="journal article" date="2019" name="Int. J. Syst. Evol. Microbiol.">
        <title>The Global Catalogue of Microorganisms (GCM) 10K type strain sequencing project: providing services to taxonomists for standard genome sequencing and annotation.</title>
        <authorList>
            <consortium name="The Broad Institute Genomics Platform"/>
            <consortium name="The Broad Institute Genome Sequencing Center for Infectious Disease"/>
            <person name="Wu L."/>
            <person name="Ma J."/>
        </authorList>
    </citation>
    <scope>NUCLEOTIDE SEQUENCE [LARGE SCALE GENOMIC DNA]</scope>
    <source>
        <strain evidence="4">JCM 9458</strain>
    </source>
</reference>
<feature type="domain" description="Alpha/beta hydrolase fold-3" evidence="2">
    <location>
        <begin position="68"/>
        <end position="271"/>
    </location>
</feature>
<dbReference type="Gene3D" id="3.40.50.1820">
    <property type="entry name" value="alpha/beta hydrolase"/>
    <property type="match status" value="1"/>
</dbReference>
<dbReference type="EMBL" id="BAAAYN010000024">
    <property type="protein sequence ID" value="GAA3389270.1"/>
    <property type="molecule type" value="Genomic_DNA"/>
</dbReference>
<organism evidence="3 4">
    <name type="scientific">Cryptosporangium minutisporangium</name>
    <dbReference type="NCBI Taxonomy" id="113569"/>
    <lineage>
        <taxon>Bacteria</taxon>
        <taxon>Bacillati</taxon>
        <taxon>Actinomycetota</taxon>
        <taxon>Actinomycetes</taxon>
        <taxon>Cryptosporangiales</taxon>
        <taxon>Cryptosporangiaceae</taxon>
        <taxon>Cryptosporangium</taxon>
    </lineage>
</organism>
<evidence type="ECO:0000313" key="3">
    <source>
        <dbReference type="EMBL" id="GAA3389270.1"/>
    </source>
</evidence>
<comment type="caution">
    <text evidence="3">The sequence shown here is derived from an EMBL/GenBank/DDBJ whole genome shotgun (WGS) entry which is preliminary data.</text>
</comment>
<dbReference type="GO" id="GO:0016787">
    <property type="term" value="F:hydrolase activity"/>
    <property type="evidence" value="ECO:0007669"/>
    <property type="project" value="UniProtKB-KW"/>
</dbReference>
<dbReference type="InterPro" id="IPR050300">
    <property type="entry name" value="GDXG_lipolytic_enzyme"/>
</dbReference>
<dbReference type="Pfam" id="PF07859">
    <property type="entry name" value="Abhydrolase_3"/>
    <property type="match status" value="1"/>
</dbReference>
<accession>A0ABP6T0D7</accession>
<keyword evidence="4" id="KW-1185">Reference proteome</keyword>
<proteinExistence type="predicted"/>
<name>A0ABP6T0D7_9ACTN</name>
<dbReference type="InterPro" id="IPR013094">
    <property type="entry name" value="AB_hydrolase_3"/>
</dbReference>
<gene>
    <name evidence="3" type="ORF">GCM10020369_38760</name>
</gene>
<sequence length="297" mass="32307">MDPELEAFIPFLPDIDPNDPVTARRIYAELASGRAAPAAELQIDDRTVPGDPDVAVRIYRGHQPQGAVVWMHGGSWVMGDLDTEDGWAARLAVASGAVVISVAYRRAPEHRFPAALDDVYAVLTWAFRHAAELGVDPERIAVGGHSAGANLAAAVALRARDEQGPPIRYQVLNEAPLDDRQETWSARHFTDTPWSNREKVTAAWRHYLGSAPATPYAAPAREEDLSGLPPAYIATAEFDPNRDEDLGYALRLLQAGVPVELHQWPGTFHGSQAVLSADVSQRQIATFGTALRRALAE</sequence>
<evidence type="ECO:0000259" key="2">
    <source>
        <dbReference type="Pfam" id="PF07859"/>
    </source>
</evidence>
<dbReference type="InterPro" id="IPR029058">
    <property type="entry name" value="AB_hydrolase_fold"/>
</dbReference>
<dbReference type="SUPFAM" id="SSF53474">
    <property type="entry name" value="alpha/beta-Hydrolases"/>
    <property type="match status" value="1"/>
</dbReference>
<protein>
    <submittedName>
        <fullName evidence="3">Alpha/beta hydrolase</fullName>
    </submittedName>
</protein>
<dbReference type="RefSeq" id="WP_345729556.1">
    <property type="nucleotide sequence ID" value="NZ_BAAAYN010000024.1"/>
</dbReference>
<keyword evidence="1 3" id="KW-0378">Hydrolase</keyword>
<dbReference type="PANTHER" id="PTHR48081:SF8">
    <property type="entry name" value="ALPHA_BETA HYDROLASE FOLD-3 DOMAIN-CONTAINING PROTEIN-RELATED"/>
    <property type="match status" value="1"/>
</dbReference>
<evidence type="ECO:0000313" key="4">
    <source>
        <dbReference type="Proteomes" id="UP001501676"/>
    </source>
</evidence>
<dbReference type="Proteomes" id="UP001501676">
    <property type="component" value="Unassembled WGS sequence"/>
</dbReference>